<dbReference type="EMBL" id="MDYL01000010">
    <property type="protein sequence ID" value="OQD74608.1"/>
    <property type="molecule type" value="Genomic_DNA"/>
</dbReference>
<accession>A0A1V6PC28</accession>
<evidence type="ECO:0000313" key="3">
    <source>
        <dbReference type="Proteomes" id="UP000191522"/>
    </source>
</evidence>
<dbReference type="PANTHER" id="PTHR37331:SF1">
    <property type="entry name" value="YALI0F11671P"/>
    <property type="match status" value="1"/>
</dbReference>
<dbReference type="OrthoDB" id="5397701at2759"/>
<feature type="compositionally biased region" description="Gly residues" evidence="1">
    <location>
        <begin position="155"/>
        <end position="171"/>
    </location>
</feature>
<sequence length="248" mass="27084">MTLEPSPMLHTFRPQQYQVFEMFAPRALYRQAVRLTRWSQVRPVSTLEGNPHIYVFPNDGSSNSHILSLLPSEPVNPNIAIGVTSKLPPTTDSVRENPKFLGILQEVFSKYAHEDPDAQSQAQVMVSTSGANLNSGGVLLTGQRARRRRAEVGDSAGGASGQGGAGSAGRGGWIHISDSRRPPDFGRIAWPEDIFGSLEVDGQGQFVGGDGNYQASGTYRLVTRDGILGLSPFLREKLVQRLRELEKQ</sequence>
<dbReference type="AlphaFoldDB" id="A0A1V6PC28"/>
<dbReference type="Proteomes" id="UP000191522">
    <property type="component" value="Unassembled WGS sequence"/>
</dbReference>
<proteinExistence type="predicted"/>
<keyword evidence="3" id="KW-1185">Reference proteome</keyword>
<feature type="region of interest" description="Disordered" evidence="1">
    <location>
        <begin position="143"/>
        <end position="171"/>
    </location>
</feature>
<dbReference type="PANTHER" id="PTHR37331">
    <property type="entry name" value="YALI0F11671P"/>
    <property type="match status" value="1"/>
</dbReference>
<organism evidence="2 3">
    <name type="scientific">Penicillium decumbens</name>
    <dbReference type="NCBI Taxonomy" id="69771"/>
    <lineage>
        <taxon>Eukaryota</taxon>
        <taxon>Fungi</taxon>
        <taxon>Dikarya</taxon>
        <taxon>Ascomycota</taxon>
        <taxon>Pezizomycotina</taxon>
        <taxon>Eurotiomycetes</taxon>
        <taxon>Eurotiomycetidae</taxon>
        <taxon>Eurotiales</taxon>
        <taxon>Aspergillaceae</taxon>
        <taxon>Penicillium</taxon>
    </lineage>
</organism>
<comment type="caution">
    <text evidence="2">The sequence shown here is derived from an EMBL/GenBank/DDBJ whole genome shotgun (WGS) entry which is preliminary data.</text>
</comment>
<evidence type="ECO:0000256" key="1">
    <source>
        <dbReference type="SAM" id="MobiDB-lite"/>
    </source>
</evidence>
<name>A0A1V6PC28_PENDC</name>
<protein>
    <submittedName>
        <fullName evidence="2">Uncharacterized protein</fullName>
    </submittedName>
</protein>
<reference evidence="3" key="1">
    <citation type="journal article" date="2017" name="Nat. Microbiol.">
        <title>Global analysis of biosynthetic gene clusters reveals vast potential of secondary metabolite production in Penicillium species.</title>
        <authorList>
            <person name="Nielsen J.C."/>
            <person name="Grijseels S."/>
            <person name="Prigent S."/>
            <person name="Ji B."/>
            <person name="Dainat J."/>
            <person name="Nielsen K.F."/>
            <person name="Frisvad J.C."/>
            <person name="Workman M."/>
            <person name="Nielsen J."/>
        </authorList>
    </citation>
    <scope>NUCLEOTIDE SEQUENCE [LARGE SCALE GENOMIC DNA]</scope>
    <source>
        <strain evidence="3">IBT 11843</strain>
    </source>
</reference>
<dbReference type="STRING" id="69771.A0A1V6PC28"/>
<gene>
    <name evidence="2" type="ORF">PENDEC_c010G01269</name>
</gene>
<evidence type="ECO:0000313" key="2">
    <source>
        <dbReference type="EMBL" id="OQD74608.1"/>
    </source>
</evidence>
<dbReference type="OMA" id="GWIHVSD"/>